<reference evidence="2 3" key="1">
    <citation type="submission" date="2017-10" db="EMBL/GenBank/DDBJ databases">
        <title>Genomics of the genus Arcobacter.</title>
        <authorList>
            <person name="Perez-Cataluna A."/>
            <person name="Figueras M.J."/>
        </authorList>
    </citation>
    <scope>NUCLEOTIDE SEQUENCE [LARGE SCALE GENOMIC DNA]</scope>
    <source>
        <strain evidence="2 3">CECT 8987</strain>
    </source>
</reference>
<comment type="caution">
    <text evidence="2">The sequence shown here is derived from an EMBL/GenBank/DDBJ whole genome shotgun (WGS) entry which is preliminary data.</text>
</comment>
<proteinExistence type="predicted"/>
<sequence length="151" mass="17933">MKKLLLLLSLTSVLLAKQYTFLVDDYDKELELEAKIIFNIATSSSQKPVRLFIPNMSVAEEKSFSRYFTISKDCENANFVYVKKSVEIDHKCYNKKRLFFTNNYEKLLSDTKFYGAFFWNKSRPNIVFIKNRLTKDNIQLPNTYQKYVEDF</sequence>
<gene>
    <name evidence="2" type="ORF">CRV04_02675</name>
</gene>
<protein>
    <submittedName>
        <fullName evidence="2">Uncharacterized protein</fullName>
    </submittedName>
</protein>
<evidence type="ECO:0000313" key="3">
    <source>
        <dbReference type="Proteomes" id="UP000290657"/>
    </source>
</evidence>
<keyword evidence="3" id="KW-1185">Reference proteome</keyword>
<evidence type="ECO:0000313" key="2">
    <source>
        <dbReference type="EMBL" id="RXJ59937.1"/>
    </source>
</evidence>
<evidence type="ECO:0000256" key="1">
    <source>
        <dbReference type="SAM" id="SignalP"/>
    </source>
</evidence>
<dbReference type="OrthoDB" id="15556at2"/>
<organism evidence="2 3">
    <name type="scientific">Candidatus Marinarcus aquaticus</name>
    <dbReference type="NCBI Taxonomy" id="2044504"/>
    <lineage>
        <taxon>Bacteria</taxon>
        <taxon>Pseudomonadati</taxon>
        <taxon>Campylobacterota</taxon>
        <taxon>Epsilonproteobacteria</taxon>
        <taxon>Campylobacterales</taxon>
        <taxon>Arcobacteraceae</taxon>
        <taxon>Candidatus Marinarcus</taxon>
    </lineage>
</organism>
<name>A0A4Q0XR58_9BACT</name>
<accession>A0A4Q0XR58</accession>
<keyword evidence="1" id="KW-0732">Signal</keyword>
<dbReference type="RefSeq" id="WP_128995128.1">
    <property type="nucleotide sequence ID" value="NZ_PDKN01000002.1"/>
</dbReference>
<dbReference type="Proteomes" id="UP000290657">
    <property type="component" value="Unassembled WGS sequence"/>
</dbReference>
<feature type="chain" id="PRO_5020208789" evidence="1">
    <location>
        <begin position="17"/>
        <end position="151"/>
    </location>
</feature>
<feature type="signal peptide" evidence="1">
    <location>
        <begin position="1"/>
        <end position="16"/>
    </location>
</feature>
<dbReference type="EMBL" id="PDKN01000002">
    <property type="protein sequence ID" value="RXJ59937.1"/>
    <property type="molecule type" value="Genomic_DNA"/>
</dbReference>
<dbReference type="AlphaFoldDB" id="A0A4Q0XR58"/>